<comment type="caution">
    <text evidence="1">The sequence shown here is derived from an EMBL/GenBank/DDBJ whole genome shotgun (WGS) entry which is preliminary data.</text>
</comment>
<reference evidence="2" key="1">
    <citation type="journal article" date="2019" name="Int. J. Syst. Evol. Microbiol.">
        <title>The Global Catalogue of Microorganisms (GCM) 10K type strain sequencing project: providing services to taxonomists for standard genome sequencing and annotation.</title>
        <authorList>
            <consortium name="The Broad Institute Genomics Platform"/>
            <consortium name="The Broad Institute Genome Sequencing Center for Infectious Disease"/>
            <person name="Wu L."/>
            <person name="Ma J."/>
        </authorList>
    </citation>
    <scope>NUCLEOTIDE SEQUENCE [LARGE SCALE GENOMIC DNA]</scope>
    <source>
        <strain evidence="2">CCUG 59858</strain>
    </source>
</reference>
<dbReference type="RefSeq" id="WP_382344371.1">
    <property type="nucleotide sequence ID" value="NZ_JBHSAB010000029.1"/>
</dbReference>
<evidence type="ECO:0000313" key="1">
    <source>
        <dbReference type="EMBL" id="MFC3909804.1"/>
    </source>
</evidence>
<proteinExistence type="predicted"/>
<evidence type="ECO:0008006" key="3">
    <source>
        <dbReference type="Google" id="ProtNLM"/>
    </source>
</evidence>
<keyword evidence="2" id="KW-1185">Reference proteome</keyword>
<organism evidence="1 2">
    <name type="scientific">Legionella dresdenensis</name>
    <dbReference type="NCBI Taxonomy" id="450200"/>
    <lineage>
        <taxon>Bacteria</taxon>
        <taxon>Pseudomonadati</taxon>
        <taxon>Pseudomonadota</taxon>
        <taxon>Gammaproteobacteria</taxon>
        <taxon>Legionellales</taxon>
        <taxon>Legionellaceae</taxon>
        <taxon>Legionella</taxon>
    </lineage>
</organism>
<name>A0ABV8CIK2_9GAMM</name>
<sequence length="150" mass="17975">MNDKRYYAPVELIKIATQHAYCADHLLQNNKWLEGRQRETHDSLMSVMTLMYVAFEITLKAYLLHDHRPVKQPLKLSELLDLNRDLGFSHNDLILLKKLSQQQGFRKGVDYELWDDPQQFHVFCAEILDLYERLQEMMPLELQRDYHIEN</sequence>
<accession>A0ABV8CIK2</accession>
<dbReference type="Proteomes" id="UP001595758">
    <property type="component" value="Unassembled WGS sequence"/>
</dbReference>
<evidence type="ECO:0000313" key="2">
    <source>
        <dbReference type="Proteomes" id="UP001595758"/>
    </source>
</evidence>
<dbReference type="EMBL" id="JBHSAB010000029">
    <property type="protein sequence ID" value="MFC3909804.1"/>
    <property type="molecule type" value="Genomic_DNA"/>
</dbReference>
<protein>
    <recommendedName>
        <fullName evidence="3">DUF86 domain-containing protein</fullName>
    </recommendedName>
</protein>
<gene>
    <name evidence="1" type="ORF">ACFORL_12050</name>
</gene>